<protein>
    <submittedName>
        <fullName evidence="2">Uncharacterized protein</fullName>
    </submittedName>
</protein>
<comment type="caution">
    <text evidence="2">The sequence shown here is derived from an EMBL/GenBank/DDBJ whole genome shotgun (WGS) entry which is preliminary data.</text>
</comment>
<accession>A0ABW0QSB9</accession>
<evidence type="ECO:0000313" key="2">
    <source>
        <dbReference type="EMBL" id="MFC5527856.1"/>
    </source>
</evidence>
<organism evidence="2 3">
    <name type="scientific">Cohnella yongneupensis</name>
    <dbReference type="NCBI Taxonomy" id="425006"/>
    <lineage>
        <taxon>Bacteria</taxon>
        <taxon>Bacillati</taxon>
        <taxon>Bacillota</taxon>
        <taxon>Bacilli</taxon>
        <taxon>Bacillales</taxon>
        <taxon>Paenibacillaceae</taxon>
        <taxon>Cohnella</taxon>
    </lineage>
</organism>
<evidence type="ECO:0000313" key="3">
    <source>
        <dbReference type="Proteomes" id="UP001596108"/>
    </source>
</evidence>
<dbReference type="RefSeq" id="WP_378109659.1">
    <property type="nucleotide sequence ID" value="NZ_JBHSNC010000001.1"/>
</dbReference>
<evidence type="ECO:0000256" key="1">
    <source>
        <dbReference type="SAM" id="MobiDB-lite"/>
    </source>
</evidence>
<gene>
    <name evidence="2" type="ORF">ACFPQ4_00055</name>
</gene>
<sequence>MEDAQDWRLVKSWVEPNKRATYANQHSFEVSKQQEEWKLSPLYIPDREAKEWKTTHPLEQIRKTQQKNAATNTHFINVVKVIKWWKRFNYPEAGQPKSYPLEHLIWHACPDDIKSVAQGVTFTFETIVSKYPPKPYLPDHGVVEHNVMGRVEWKEYEEFYQQIIKAASLARIALDSTDFTTCHSAWTSLFGDQFPPAPEHTPGGFTPRGQTITQPSGGRFA</sequence>
<dbReference type="EMBL" id="JBHSNC010000001">
    <property type="protein sequence ID" value="MFC5527856.1"/>
    <property type="molecule type" value="Genomic_DNA"/>
</dbReference>
<keyword evidence="3" id="KW-1185">Reference proteome</keyword>
<reference evidence="3" key="1">
    <citation type="journal article" date="2019" name="Int. J. Syst. Evol. Microbiol.">
        <title>The Global Catalogue of Microorganisms (GCM) 10K type strain sequencing project: providing services to taxonomists for standard genome sequencing and annotation.</title>
        <authorList>
            <consortium name="The Broad Institute Genomics Platform"/>
            <consortium name="The Broad Institute Genome Sequencing Center for Infectious Disease"/>
            <person name="Wu L."/>
            <person name="Ma J."/>
        </authorList>
    </citation>
    <scope>NUCLEOTIDE SEQUENCE [LARGE SCALE GENOMIC DNA]</scope>
    <source>
        <strain evidence="3">CGMCC 1.18578</strain>
    </source>
</reference>
<feature type="region of interest" description="Disordered" evidence="1">
    <location>
        <begin position="193"/>
        <end position="221"/>
    </location>
</feature>
<dbReference type="Proteomes" id="UP001596108">
    <property type="component" value="Unassembled WGS sequence"/>
</dbReference>
<proteinExistence type="predicted"/>
<feature type="compositionally biased region" description="Polar residues" evidence="1">
    <location>
        <begin position="208"/>
        <end position="221"/>
    </location>
</feature>
<name>A0ABW0QSB9_9BACL</name>